<sequence length="265" mass="30163">MINAAAELLVATVWHRRHQPKPHAFRYPSFYLLMDLDRLDALGKMSFLFSVNRFNLLSFHEKDHGSAGDECLRDRIANLLASRFGGWQADRILLLAMPRCLGFAFNPLSVFYAYDANGQLGAIVYEVSNTFGEKHSYVFRMEGSTGEPSPHSCNKRFHVSPFFPLDGNYEFRQRHGESSLNLLIRYFGPNGERRFDAGVKADRRHFATSALLKQLVRMPLASVGVVVAIHYEALRLWLKRLRVFSWPGKSPEPASYHLVTKDGGI</sequence>
<dbReference type="Proteomes" id="UP001217500">
    <property type="component" value="Chromosome"/>
</dbReference>
<dbReference type="Pfam" id="PF07103">
    <property type="entry name" value="DUF1365"/>
    <property type="match status" value="1"/>
</dbReference>
<name>A0AAE9XLX9_9PROT</name>
<gene>
    <name evidence="1" type="ORF">PH603_12470</name>
</gene>
<evidence type="ECO:0000313" key="1">
    <source>
        <dbReference type="EMBL" id="WCL53352.1"/>
    </source>
</evidence>
<proteinExistence type="predicted"/>
<keyword evidence="2" id="KW-1185">Reference proteome</keyword>
<dbReference type="EMBL" id="CP116805">
    <property type="protein sequence ID" value="WCL53352.1"/>
    <property type="molecule type" value="Genomic_DNA"/>
</dbReference>
<dbReference type="AlphaFoldDB" id="A0AAE9XLX9"/>
<dbReference type="InterPro" id="IPR010775">
    <property type="entry name" value="DUF1365"/>
</dbReference>
<protein>
    <submittedName>
        <fullName evidence="1">DUF1365 domain-containing protein</fullName>
    </submittedName>
</protein>
<accession>A0AAE9XLX9</accession>
<dbReference type="RefSeq" id="WP_289502864.1">
    <property type="nucleotide sequence ID" value="NZ_CP116805.1"/>
</dbReference>
<evidence type="ECO:0000313" key="2">
    <source>
        <dbReference type="Proteomes" id="UP001217500"/>
    </source>
</evidence>
<dbReference type="PANTHER" id="PTHR33973">
    <property type="entry name" value="OS07G0153300 PROTEIN"/>
    <property type="match status" value="1"/>
</dbReference>
<reference evidence="1" key="1">
    <citation type="submission" date="2023-01" db="EMBL/GenBank/DDBJ databases">
        <title>The genome sequence of Kordiimonadaceae bacterium 6D33.</title>
        <authorList>
            <person name="Liu Y."/>
        </authorList>
    </citation>
    <scope>NUCLEOTIDE SEQUENCE</scope>
    <source>
        <strain evidence="1">6D33</strain>
    </source>
</reference>
<dbReference type="PANTHER" id="PTHR33973:SF4">
    <property type="entry name" value="OS07G0153300 PROTEIN"/>
    <property type="match status" value="1"/>
</dbReference>
<dbReference type="KEGG" id="gso:PH603_12470"/>
<organism evidence="1 2">
    <name type="scientific">Gimibacter soli</name>
    <dbReference type="NCBI Taxonomy" id="3024400"/>
    <lineage>
        <taxon>Bacteria</taxon>
        <taxon>Pseudomonadati</taxon>
        <taxon>Pseudomonadota</taxon>
        <taxon>Alphaproteobacteria</taxon>
        <taxon>Kordiimonadales</taxon>
        <taxon>Temperatibacteraceae</taxon>
        <taxon>Gimibacter</taxon>
    </lineage>
</organism>